<evidence type="ECO:0000313" key="2">
    <source>
        <dbReference type="EMBL" id="MFD0945572.1"/>
    </source>
</evidence>
<dbReference type="Gene3D" id="1.10.260.40">
    <property type="entry name" value="lambda repressor-like DNA-binding domains"/>
    <property type="match status" value="1"/>
</dbReference>
<gene>
    <name evidence="2" type="ORF">ACFQ1E_04385</name>
</gene>
<dbReference type="Proteomes" id="UP001596977">
    <property type="component" value="Unassembled WGS sequence"/>
</dbReference>
<dbReference type="Pfam" id="PF13560">
    <property type="entry name" value="HTH_31"/>
    <property type="match status" value="1"/>
</dbReference>
<keyword evidence="3" id="KW-1185">Reference proteome</keyword>
<dbReference type="RefSeq" id="WP_264942191.1">
    <property type="nucleotide sequence ID" value="NZ_JAPDRA010000001.1"/>
</dbReference>
<dbReference type="PROSITE" id="PS50943">
    <property type="entry name" value="HTH_CROC1"/>
    <property type="match status" value="1"/>
</dbReference>
<dbReference type="InterPro" id="IPR010982">
    <property type="entry name" value="Lambda_DNA-bd_dom_sf"/>
</dbReference>
<protein>
    <submittedName>
        <fullName evidence="2">Helix-turn-helix domain-containing protein</fullName>
    </submittedName>
</protein>
<accession>A0ABW3H407</accession>
<organism evidence="2 3">
    <name type="scientific">Sphingomonas canadensis</name>
    <dbReference type="NCBI Taxonomy" id="1219257"/>
    <lineage>
        <taxon>Bacteria</taxon>
        <taxon>Pseudomonadati</taxon>
        <taxon>Pseudomonadota</taxon>
        <taxon>Alphaproteobacteria</taxon>
        <taxon>Sphingomonadales</taxon>
        <taxon>Sphingomonadaceae</taxon>
        <taxon>Sphingomonas</taxon>
    </lineage>
</organism>
<evidence type="ECO:0000313" key="3">
    <source>
        <dbReference type="Proteomes" id="UP001596977"/>
    </source>
</evidence>
<dbReference type="SMART" id="SM00530">
    <property type="entry name" value="HTH_XRE"/>
    <property type="match status" value="1"/>
</dbReference>
<sequence length="194" mass="20339">MITAIREVRRAKGLTLEEVAQRCVPPTTAQTIGRLETGTRTVSVAWLNRIAAALGVDAAALVTLPERPSIPVAAAIDGNGAQAPRRAASVVAPSPDAGMVAVTVTGGIGDYRAGDEIWCERLTPDAFAHALNRDVLVPRPAGRFLFGRLIGREEGNAQGGGKLHLLPLGAGARQQVVADPAWIARAVRLVRALH</sequence>
<dbReference type="CDD" id="cd00093">
    <property type="entry name" value="HTH_XRE"/>
    <property type="match status" value="1"/>
</dbReference>
<proteinExistence type="predicted"/>
<reference evidence="3" key="1">
    <citation type="journal article" date="2019" name="Int. J. Syst. Evol. Microbiol.">
        <title>The Global Catalogue of Microorganisms (GCM) 10K type strain sequencing project: providing services to taxonomists for standard genome sequencing and annotation.</title>
        <authorList>
            <consortium name="The Broad Institute Genomics Platform"/>
            <consortium name="The Broad Institute Genome Sequencing Center for Infectious Disease"/>
            <person name="Wu L."/>
            <person name="Ma J."/>
        </authorList>
    </citation>
    <scope>NUCLEOTIDE SEQUENCE [LARGE SCALE GENOMIC DNA]</scope>
    <source>
        <strain evidence="3">CCUG 62982</strain>
    </source>
</reference>
<dbReference type="InterPro" id="IPR001387">
    <property type="entry name" value="Cro/C1-type_HTH"/>
</dbReference>
<comment type="caution">
    <text evidence="2">The sequence shown here is derived from an EMBL/GenBank/DDBJ whole genome shotgun (WGS) entry which is preliminary data.</text>
</comment>
<dbReference type="EMBL" id="JBHTJG010000001">
    <property type="protein sequence ID" value="MFD0945572.1"/>
    <property type="molecule type" value="Genomic_DNA"/>
</dbReference>
<dbReference type="SUPFAM" id="SSF47413">
    <property type="entry name" value="lambda repressor-like DNA-binding domains"/>
    <property type="match status" value="1"/>
</dbReference>
<evidence type="ECO:0000259" key="1">
    <source>
        <dbReference type="PROSITE" id="PS50943"/>
    </source>
</evidence>
<feature type="domain" description="HTH cro/C1-type" evidence="1">
    <location>
        <begin position="5"/>
        <end position="61"/>
    </location>
</feature>
<name>A0ABW3H407_9SPHN</name>